<evidence type="ECO:0000313" key="1">
    <source>
        <dbReference type="EMBL" id="TVY42748.1"/>
    </source>
</evidence>
<dbReference type="OrthoDB" id="5226580at2759"/>
<name>A0A8H8RXC4_9HELO</name>
<reference evidence="1 2" key="1">
    <citation type="submission" date="2018-05" db="EMBL/GenBank/DDBJ databases">
        <title>Genome sequencing and assembly of the regulated plant pathogen Lachnellula willkommii and related sister species for the development of diagnostic species identification markers.</title>
        <authorList>
            <person name="Giroux E."/>
            <person name="Bilodeau G."/>
        </authorList>
    </citation>
    <scope>NUCLEOTIDE SEQUENCE [LARGE SCALE GENOMIC DNA]</scope>
    <source>
        <strain evidence="1 2">CBS 197.66</strain>
    </source>
</reference>
<dbReference type="EMBL" id="QGMJ01000086">
    <property type="protein sequence ID" value="TVY42748.1"/>
    <property type="molecule type" value="Genomic_DNA"/>
</dbReference>
<protein>
    <submittedName>
        <fullName evidence="1">Uncharacterized protein</fullName>
    </submittedName>
</protein>
<accession>A0A8H8RXC4</accession>
<gene>
    <name evidence="1" type="ORF">LSUB1_G002255</name>
</gene>
<organism evidence="1 2">
    <name type="scientific">Lachnellula subtilissima</name>
    <dbReference type="NCBI Taxonomy" id="602034"/>
    <lineage>
        <taxon>Eukaryota</taxon>
        <taxon>Fungi</taxon>
        <taxon>Dikarya</taxon>
        <taxon>Ascomycota</taxon>
        <taxon>Pezizomycotina</taxon>
        <taxon>Leotiomycetes</taxon>
        <taxon>Helotiales</taxon>
        <taxon>Lachnaceae</taxon>
        <taxon>Lachnellula</taxon>
    </lineage>
</organism>
<sequence length="249" mass="28640">MARLQTMAESFYKNILNKTQDSIKTPAWMYTRTMRTGLHSLWMSFSPQLRQNPLLIMNYHSTEIFLFEPALQQSPIAVGFVKDEPHRLDMLHSCLTSSKALLDLFLTQPLSVYYTLTSIDLANLGQSMATIFKLSMVDEPGWDLTYVRKTVNPRDYFDRMINNFEHVGRIIDQSQPEPCRHSFPTGCANAMKKIRGVYEARMAAETAQNTSQEQTNSLALDGLLNGDQMIDWMDDAYWQDLLNDGNFMQ</sequence>
<evidence type="ECO:0000313" key="2">
    <source>
        <dbReference type="Proteomes" id="UP000462212"/>
    </source>
</evidence>
<comment type="caution">
    <text evidence="1">The sequence shown here is derived from an EMBL/GenBank/DDBJ whole genome shotgun (WGS) entry which is preliminary data.</text>
</comment>
<dbReference type="Proteomes" id="UP000462212">
    <property type="component" value="Unassembled WGS sequence"/>
</dbReference>
<proteinExistence type="predicted"/>
<keyword evidence="2" id="KW-1185">Reference proteome</keyword>
<dbReference type="AlphaFoldDB" id="A0A8H8RXC4"/>